<dbReference type="InterPro" id="IPR045277">
    <property type="entry name" value="DRE1A-I"/>
</dbReference>
<evidence type="ECO:0000256" key="4">
    <source>
        <dbReference type="ARBA" id="ARBA00023159"/>
    </source>
</evidence>
<dbReference type="Gene3D" id="3.30.730.10">
    <property type="entry name" value="AP2/ERF domain"/>
    <property type="match status" value="1"/>
</dbReference>
<evidence type="ECO:0000256" key="1">
    <source>
        <dbReference type="ARBA" id="ARBA00004123"/>
    </source>
</evidence>
<keyword evidence="2" id="KW-0805">Transcription regulation</keyword>
<protein>
    <recommendedName>
        <fullName evidence="9">AP2/ERF domain-containing protein</fullName>
    </recommendedName>
</protein>
<dbReference type="Pfam" id="PF00847">
    <property type="entry name" value="AP2"/>
    <property type="match status" value="1"/>
</dbReference>
<keyword evidence="6" id="KW-0539">Nucleus</keyword>
<reference evidence="10 11" key="1">
    <citation type="submission" date="2024-08" db="EMBL/GenBank/DDBJ databases">
        <title>Insights into the chromosomal genome structure of Flemingia macrophylla.</title>
        <authorList>
            <person name="Ding Y."/>
            <person name="Zhao Y."/>
            <person name="Bi W."/>
            <person name="Wu M."/>
            <person name="Zhao G."/>
            <person name="Gong Y."/>
            <person name="Li W."/>
            <person name="Zhang P."/>
        </authorList>
    </citation>
    <scope>NUCLEOTIDE SEQUENCE [LARGE SCALE GENOMIC DNA]</scope>
    <source>
        <strain evidence="10">DYQJB</strain>
        <tissue evidence="10">Leaf</tissue>
    </source>
</reference>
<sequence length="232" mass="26156">MNSSYLKSPVAESEASYSSETSSIRSGGNSDEEVILASARPKKRAGRRVFKETRHPVYRGVRRRNKNKWVCEMRVPNDSNNSRIWLGTYTTPEMAARAHDVAALALRGKSACLNFADSVWRLVVPATTDAGEIRKAAMEAARSFAQEDVNYQCQQQQQDQNVMIANIEEVEVPMQMQQEEIYVDDEVQELHDLLISIANQPLMSPPPCARDGSNWNDVDIFDAEVSLWNFSI</sequence>
<dbReference type="EMBL" id="JBGMDY010000001">
    <property type="protein sequence ID" value="KAL2348084.1"/>
    <property type="molecule type" value="Genomic_DNA"/>
</dbReference>
<dbReference type="CDD" id="cd00018">
    <property type="entry name" value="AP2"/>
    <property type="match status" value="1"/>
</dbReference>
<evidence type="ECO:0000313" key="10">
    <source>
        <dbReference type="EMBL" id="KAL2348084.1"/>
    </source>
</evidence>
<dbReference type="PANTHER" id="PTHR31839">
    <property type="entry name" value="DEHYDRATION-RESPONSIVE ELEMENT-BINDING PROTEIN 1D"/>
    <property type="match status" value="1"/>
</dbReference>
<dbReference type="GO" id="GO:0005634">
    <property type="term" value="C:nucleus"/>
    <property type="evidence" value="ECO:0007669"/>
    <property type="project" value="UniProtKB-SubCell"/>
</dbReference>
<name>A0ABD1NIY1_9FABA</name>
<dbReference type="AlphaFoldDB" id="A0ABD1NIY1"/>
<evidence type="ECO:0000256" key="6">
    <source>
        <dbReference type="ARBA" id="ARBA00023242"/>
    </source>
</evidence>
<accession>A0ABD1NIY1</accession>
<dbReference type="PRINTS" id="PR00367">
    <property type="entry name" value="ETHRSPELEMNT"/>
</dbReference>
<proteinExistence type="inferred from homology"/>
<dbReference type="InterPro" id="IPR001471">
    <property type="entry name" value="AP2/ERF_dom"/>
</dbReference>
<dbReference type="GO" id="GO:0003677">
    <property type="term" value="F:DNA binding"/>
    <property type="evidence" value="ECO:0007669"/>
    <property type="project" value="UniProtKB-KW"/>
</dbReference>
<evidence type="ECO:0000256" key="3">
    <source>
        <dbReference type="ARBA" id="ARBA00023125"/>
    </source>
</evidence>
<feature type="region of interest" description="Disordered" evidence="8">
    <location>
        <begin position="1"/>
        <end position="40"/>
    </location>
</feature>
<evidence type="ECO:0000256" key="2">
    <source>
        <dbReference type="ARBA" id="ARBA00023015"/>
    </source>
</evidence>
<keyword evidence="5" id="KW-0804">Transcription</keyword>
<comment type="similarity">
    <text evidence="7">Belongs to the AP2/ERF transcription factor family. ERF subfamily.</text>
</comment>
<evidence type="ECO:0000256" key="7">
    <source>
        <dbReference type="ARBA" id="ARBA00024343"/>
    </source>
</evidence>
<dbReference type="PANTHER" id="PTHR31839:SF91">
    <property type="entry name" value="DEHYDRATION-RESPONSIVE ELEMENT-BINDING PROTEIN"/>
    <property type="match status" value="1"/>
</dbReference>
<gene>
    <name evidence="10" type="ORF">Fmac_002084</name>
</gene>
<organism evidence="10 11">
    <name type="scientific">Flemingia macrophylla</name>
    <dbReference type="NCBI Taxonomy" id="520843"/>
    <lineage>
        <taxon>Eukaryota</taxon>
        <taxon>Viridiplantae</taxon>
        <taxon>Streptophyta</taxon>
        <taxon>Embryophyta</taxon>
        <taxon>Tracheophyta</taxon>
        <taxon>Spermatophyta</taxon>
        <taxon>Magnoliopsida</taxon>
        <taxon>eudicotyledons</taxon>
        <taxon>Gunneridae</taxon>
        <taxon>Pentapetalae</taxon>
        <taxon>rosids</taxon>
        <taxon>fabids</taxon>
        <taxon>Fabales</taxon>
        <taxon>Fabaceae</taxon>
        <taxon>Papilionoideae</taxon>
        <taxon>50 kb inversion clade</taxon>
        <taxon>NPAAA clade</taxon>
        <taxon>indigoferoid/millettioid clade</taxon>
        <taxon>Phaseoleae</taxon>
        <taxon>Flemingia</taxon>
    </lineage>
</organism>
<dbReference type="Proteomes" id="UP001603857">
    <property type="component" value="Unassembled WGS sequence"/>
</dbReference>
<comment type="subcellular location">
    <subcellularLocation>
        <location evidence="1">Nucleus</location>
    </subcellularLocation>
</comment>
<evidence type="ECO:0000259" key="9">
    <source>
        <dbReference type="PROSITE" id="PS51032"/>
    </source>
</evidence>
<evidence type="ECO:0000256" key="5">
    <source>
        <dbReference type="ARBA" id="ARBA00023163"/>
    </source>
</evidence>
<dbReference type="SMART" id="SM00380">
    <property type="entry name" value="AP2"/>
    <property type="match status" value="1"/>
</dbReference>
<feature type="domain" description="AP2/ERF" evidence="9">
    <location>
        <begin position="57"/>
        <end position="116"/>
    </location>
</feature>
<evidence type="ECO:0000313" key="11">
    <source>
        <dbReference type="Proteomes" id="UP001603857"/>
    </source>
</evidence>
<comment type="caution">
    <text evidence="10">The sequence shown here is derived from an EMBL/GenBank/DDBJ whole genome shotgun (WGS) entry which is preliminary data.</text>
</comment>
<keyword evidence="3" id="KW-0238">DNA-binding</keyword>
<keyword evidence="11" id="KW-1185">Reference proteome</keyword>
<feature type="compositionally biased region" description="Low complexity" evidence="8">
    <location>
        <begin position="8"/>
        <end position="29"/>
    </location>
</feature>
<evidence type="ECO:0000256" key="8">
    <source>
        <dbReference type="SAM" id="MobiDB-lite"/>
    </source>
</evidence>
<dbReference type="PROSITE" id="PS51032">
    <property type="entry name" value="AP2_ERF"/>
    <property type="match status" value="1"/>
</dbReference>
<dbReference type="SUPFAM" id="SSF54171">
    <property type="entry name" value="DNA-binding domain"/>
    <property type="match status" value="1"/>
</dbReference>
<keyword evidence="4" id="KW-0010">Activator</keyword>
<dbReference type="InterPro" id="IPR016177">
    <property type="entry name" value="DNA-bd_dom_sf"/>
</dbReference>
<dbReference type="InterPro" id="IPR036955">
    <property type="entry name" value="AP2/ERF_dom_sf"/>
</dbReference>